<proteinExistence type="predicted"/>
<keyword evidence="3" id="KW-1185">Reference proteome</keyword>
<comment type="caution">
    <text evidence="2">The sequence shown here is derived from an EMBL/GenBank/DDBJ whole genome shotgun (WGS) entry which is preliminary data.</text>
</comment>
<evidence type="ECO:0000313" key="2">
    <source>
        <dbReference type="EMBL" id="RLQ96314.1"/>
    </source>
</evidence>
<evidence type="ECO:0000256" key="1">
    <source>
        <dbReference type="SAM" id="MobiDB-lite"/>
    </source>
</evidence>
<feature type="region of interest" description="Disordered" evidence="1">
    <location>
        <begin position="34"/>
        <end position="67"/>
    </location>
</feature>
<evidence type="ECO:0000313" key="3">
    <source>
        <dbReference type="Proteomes" id="UP000276770"/>
    </source>
</evidence>
<sequence>MHIRLIMKIVFLYLVGFDFNFITQRVDCSGRCETPRGLSGTCESQQRSEEAQRPLESEHPAGEINIP</sequence>
<name>A0A3L7K1T3_9BACI</name>
<feature type="compositionally biased region" description="Basic and acidic residues" evidence="1">
    <location>
        <begin position="46"/>
        <end position="61"/>
    </location>
</feature>
<dbReference type="AlphaFoldDB" id="A0A3L7K1T3"/>
<organism evidence="2 3">
    <name type="scientific">Falsibacillus albus</name>
    <dbReference type="NCBI Taxonomy" id="2478915"/>
    <lineage>
        <taxon>Bacteria</taxon>
        <taxon>Bacillati</taxon>
        <taxon>Bacillota</taxon>
        <taxon>Bacilli</taxon>
        <taxon>Bacillales</taxon>
        <taxon>Bacillaceae</taxon>
        <taxon>Falsibacillus</taxon>
    </lineage>
</organism>
<reference evidence="2 3" key="1">
    <citation type="submission" date="2018-10" db="EMBL/GenBank/DDBJ databases">
        <title>Falsibacillus sp. genome draft.</title>
        <authorList>
            <person name="Shi S."/>
        </authorList>
    </citation>
    <scope>NUCLEOTIDE SEQUENCE [LARGE SCALE GENOMIC DNA]</scope>
    <source>
        <strain evidence="2 3">GY 10110</strain>
    </source>
</reference>
<gene>
    <name evidence="2" type="ORF">D9X91_08505</name>
</gene>
<dbReference type="Proteomes" id="UP000276770">
    <property type="component" value="Unassembled WGS sequence"/>
</dbReference>
<protein>
    <submittedName>
        <fullName evidence="2">Uncharacterized protein</fullName>
    </submittedName>
</protein>
<accession>A0A3L7K1T3</accession>
<dbReference type="EMBL" id="RCVZ01000004">
    <property type="protein sequence ID" value="RLQ96314.1"/>
    <property type="molecule type" value="Genomic_DNA"/>
</dbReference>